<comment type="caution">
    <text evidence="2">The sequence shown here is derived from an EMBL/GenBank/DDBJ whole genome shotgun (WGS) entry which is preliminary data.</text>
</comment>
<organism evidence="2 3">
    <name type="scientific">Trichostrongylus colubriformis</name>
    <name type="common">Black scour worm</name>
    <dbReference type="NCBI Taxonomy" id="6319"/>
    <lineage>
        <taxon>Eukaryota</taxon>
        <taxon>Metazoa</taxon>
        <taxon>Ecdysozoa</taxon>
        <taxon>Nematoda</taxon>
        <taxon>Chromadorea</taxon>
        <taxon>Rhabditida</taxon>
        <taxon>Rhabditina</taxon>
        <taxon>Rhabditomorpha</taxon>
        <taxon>Strongyloidea</taxon>
        <taxon>Trichostrongylidae</taxon>
        <taxon>Trichostrongylus</taxon>
    </lineage>
</organism>
<keyword evidence="1" id="KW-1133">Transmembrane helix</keyword>
<dbReference type="Proteomes" id="UP001331761">
    <property type="component" value="Unassembled WGS sequence"/>
</dbReference>
<protein>
    <submittedName>
        <fullName evidence="2">Uncharacterized protein</fullName>
    </submittedName>
</protein>
<feature type="transmembrane region" description="Helical" evidence="1">
    <location>
        <begin position="25"/>
        <end position="46"/>
    </location>
</feature>
<reference evidence="2 3" key="1">
    <citation type="submission" date="2019-10" db="EMBL/GenBank/DDBJ databases">
        <title>Assembly and Annotation for the nematode Trichostrongylus colubriformis.</title>
        <authorList>
            <person name="Martin J."/>
        </authorList>
    </citation>
    <scope>NUCLEOTIDE SEQUENCE [LARGE SCALE GENOMIC DNA]</scope>
    <source>
        <strain evidence="2">G859</strain>
        <tissue evidence="2">Whole worm</tissue>
    </source>
</reference>
<evidence type="ECO:0000313" key="3">
    <source>
        <dbReference type="Proteomes" id="UP001331761"/>
    </source>
</evidence>
<dbReference type="AlphaFoldDB" id="A0AAN8IKU1"/>
<evidence type="ECO:0000313" key="2">
    <source>
        <dbReference type="EMBL" id="KAK5974253.1"/>
    </source>
</evidence>
<keyword evidence="3" id="KW-1185">Reference proteome</keyword>
<keyword evidence="1" id="KW-0812">Transmembrane</keyword>
<gene>
    <name evidence="2" type="ORF">GCK32_012932</name>
</gene>
<accession>A0AAN8IKU1</accession>
<name>A0AAN8IKU1_TRICO</name>
<keyword evidence="1" id="KW-0472">Membrane</keyword>
<dbReference type="EMBL" id="WIXE01014479">
    <property type="protein sequence ID" value="KAK5974253.1"/>
    <property type="molecule type" value="Genomic_DNA"/>
</dbReference>
<proteinExistence type="predicted"/>
<evidence type="ECO:0000256" key="1">
    <source>
        <dbReference type="SAM" id="Phobius"/>
    </source>
</evidence>
<sequence length="96" mass="10860">MVEHKPCYYFLRRVWLLMLYNSEEGTSPVVSLLMTLALIGIFTHYASTCNSIKKKKQGMTKDDSEEGPRLQHYTGEVPEKIVLAPAGDSLLENKPT</sequence>